<dbReference type="Gene3D" id="3.30.565.10">
    <property type="entry name" value="Histidine kinase-like ATPase, C-terminal domain"/>
    <property type="match status" value="1"/>
</dbReference>
<dbReference type="Proteomes" id="UP000006512">
    <property type="component" value="Unassembled WGS sequence"/>
</dbReference>
<evidence type="ECO:0000256" key="3">
    <source>
        <dbReference type="ARBA" id="ARBA00022679"/>
    </source>
</evidence>
<dbReference type="GO" id="GO:0004673">
    <property type="term" value="F:protein histidine kinase activity"/>
    <property type="evidence" value="ECO:0007669"/>
    <property type="project" value="UniProtKB-EC"/>
</dbReference>
<feature type="transmembrane region" description="Helical" evidence="6">
    <location>
        <begin position="91"/>
        <end position="109"/>
    </location>
</feature>
<dbReference type="InterPro" id="IPR005467">
    <property type="entry name" value="His_kinase_dom"/>
</dbReference>
<feature type="transmembrane region" description="Helical" evidence="6">
    <location>
        <begin position="250"/>
        <end position="269"/>
    </location>
</feature>
<evidence type="ECO:0000256" key="6">
    <source>
        <dbReference type="SAM" id="Phobius"/>
    </source>
</evidence>
<dbReference type="SMART" id="SM00387">
    <property type="entry name" value="HATPase_c"/>
    <property type="match status" value="1"/>
</dbReference>
<dbReference type="STRING" id="715226.ABI_46440"/>
<feature type="transmembrane region" description="Helical" evidence="6">
    <location>
        <begin position="21"/>
        <end position="43"/>
    </location>
</feature>
<keyword evidence="3" id="KW-0808">Transferase</keyword>
<reference evidence="9" key="1">
    <citation type="submission" date="2011-03" db="EMBL/GenBank/DDBJ databases">
        <title>Draft genome sequence of Brevundimonas diminuta.</title>
        <authorList>
            <person name="Brown P.J.B."/>
            <person name="Buechlein A."/>
            <person name="Hemmerich C."/>
            <person name="Brun Y.V."/>
        </authorList>
    </citation>
    <scope>NUCLEOTIDE SEQUENCE [LARGE SCALE GENOMIC DNA]</scope>
    <source>
        <strain evidence="9">C19</strain>
    </source>
</reference>
<dbReference type="EMBL" id="GL883081">
    <property type="protein sequence ID" value="EGF89296.1"/>
    <property type="molecule type" value="Genomic_DNA"/>
</dbReference>
<name>F4QTZ6_9CAUL</name>
<feature type="transmembrane region" description="Helical" evidence="6">
    <location>
        <begin position="155"/>
        <end position="172"/>
    </location>
</feature>
<evidence type="ECO:0000256" key="5">
    <source>
        <dbReference type="ARBA" id="ARBA00023012"/>
    </source>
</evidence>
<dbReference type="Gene3D" id="1.20.5.1930">
    <property type="match status" value="1"/>
</dbReference>
<keyword evidence="6" id="KW-1133">Transmembrane helix</keyword>
<keyword evidence="9" id="KW-1185">Reference proteome</keyword>
<dbReference type="AlphaFoldDB" id="F4QTZ6"/>
<dbReference type="InterPro" id="IPR003594">
    <property type="entry name" value="HATPase_dom"/>
</dbReference>
<evidence type="ECO:0000256" key="1">
    <source>
        <dbReference type="ARBA" id="ARBA00000085"/>
    </source>
</evidence>
<dbReference type="eggNOG" id="COG4585">
    <property type="taxonomic scope" value="Bacteria"/>
</dbReference>
<comment type="catalytic activity">
    <reaction evidence="1">
        <text>ATP + protein L-histidine = ADP + protein N-phospho-L-histidine.</text>
        <dbReference type="EC" id="2.7.13.3"/>
    </reaction>
</comment>
<dbReference type="SUPFAM" id="SSF55874">
    <property type="entry name" value="ATPase domain of HSP90 chaperone/DNA topoisomerase II/histidine kinase"/>
    <property type="match status" value="1"/>
</dbReference>
<dbReference type="OrthoDB" id="9778496at2"/>
<evidence type="ECO:0000313" key="9">
    <source>
        <dbReference type="Proteomes" id="UP000006512"/>
    </source>
</evidence>
<dbReference type="GO" id="GO:0000160">
    <property type="term" value="P:phosphorelay signal transduction system"/>
    <property type="evidence" value="ECO:0007669"/>
    <property type="project" value="UniProtKB-KW"/>
</dbReference>
<feature type="transmembrane region" description="Helical" evidence="6">
    <location>
        <begin position="281"/>
        <end position="302"/>
    </location>
</feature>
<keyword evidence="6" id="KW-0472">Membrane</keyword>
<keyword evidence="5" id="KW-0902">Two-component regulatory system</keyword>
<feature type="domain" description="Histidine kinase" evidence="7">
    <location>
        <begin position="453"/>
        <end position="631"/>
    </location>
</feature>
<dbReference type="InterPro" id="IPR036890">
    <property type="entry name" value="HATPase_C_sf"/>
</dbReference>
<feature type="transmembrane region" description="Helical" evidence="6">
    <location>
        <begin position="184"/>
        <end position="203"/>
    </location>
</feature>
<dbReference type="PANTHER" id="PTHR24421">
    <property type="entry name" value="NITRATE/NITRITE SENSOR PROTEIN NARX-RELATED"/>
    <property type="match status" value="1"/>
</dbReference>
<evidence type="ECO:0000259" key="7">
    <source>
        <dbReference type="PROSITE" id="PS50109"/>
    </source>
</evidence>
<keyword evidence="4 8" id="KW-0418">Kinase</keyword>
<dbReference type="EC" id="2.7.13.3" evidence="2"/>
<dbReference type="Pfam" id="PF02518">
    <property type="entry name" value="HATPase_c"/>
    <property type="match status" value="1"/>
</dbReference>
<dbReference type="CDD" id="cd16917">
    <property type="entry name" value="HATPase_UhpB-NarQ-NarX-like"/>
    <property type="match status" value="1"/>
</dbReference>
<evidence type="ECO:0000256" key="2">
    <source>
        <dbReference type="ARBA" id="ARBA00012438"/>
    </source>
</evidence>
<evidence type="ECO:0000256" key="4">
    <source>
        <dbReference type="ARBA" id="ARBA00022777"/>
    </source>
</evidence>
<accession>F4QTZ6</accession>
<protein>
    <recommendedName>
        <fullName evidence="2">histidine kinase</fullName>
        <ecNumber evidence="2">2.7.13.3</ecNumber>
    </recommendedName>
</protein>
<keyword evidence="6" id="KW-0812">Transmembrane</keyword>
<dbReference type="InterPro" id="IPR050482">
    <property type="entry name" value="Sensor_HK_TwoCompSys"/>
</dbReference>
<evidence type="ECO:0000313" key="8">
    <source>
        <dbReference type="EMBL" id="EGF89296.1"/>
    </source>
</evidence>
<proteinExistence type="predicted"/>
<feature type="transmembrane region" description="Helical" evidence="6">
    <location>
        <begin position="308"/>
        <end position="328"/>
    </location>
</feature>
<dbReference type="HOGENOM" id="CLU_023574_0_0_5"/>
<dbReference type="PROSITE" id="PS50109">
    <property type="entry name" value="HIS_KIN"/>
    <property type="match status" value="1"/>
</dbReference>
<feature type="transmembrane region" description="Helical" evidence="6">
    <location>
        <begin position="129"/>
        <end position="148"/>
    </location>
</feature>
<organism evidence="8 9">
    <name type="scientific">Asticcacaulis biprosthecium C19</name>
    <dbReference type="NCBI Taxonomy" id="715226"/>
    <lineage>
        <taxon>Bacteria</taxon>
        <taxon>Pseudomonadati</taxon>
        <taxon>Pseudomonadota</taxon>
        <taxon>Alphaproteobacteria</taxon>
        <taxon>Caulobacterales</taxon>
        <taxon>Caulobacteraceae</taxon>
        <taxon>Asticcacaulis</taxon>
    </lineage>
</organism>
<dbReference type="PANTHER" id="PTHR24421:SF10">
    <property type="entry name" value="NITRATE_NITRITE SENSOR PROTEIN NARQ"/>
    <property type="match status" value="1"/>
</dbReference>
<sequence length="636" mass="68802">MAFLTHSTDQAMRINLFNTPAGRLTTLMTLGLTALAIAVGWALQPATGPTLNLLSWRLFSINPALWVSLGTGFGAYAISTWIWALKPENPATRLFAASGVLTLLFTFSATRGFMAAPLPDSLMLALQSVNVLAASGFGIVMICLFLIYPSRLPGWRWGIVACVTVFGVWTLVRTFGPFRDLASVQPITLAEMVGIILIALWQIAFTRNEPRQRAIAVWLAASVVLGAGTFIALVSVPITLGHDAIVPPHYAFAAFLLIYAGLAVGLVRYRLFELGGWAFQLMFNATMALATLAIDAVFIGALSLTPGVAFGLSLFAVAFLYLPLRAYAWHRLTQRRAIDEAVIFRSVIATSLQPSGPQRAEGWRQLVQDLYRPLELVSAPTSVDTPKLQGEGLELHLPAAAGAPSLLLRYPHDGRSLFSPRDLAVAEQILALMHHAEESRGAYDRGVSEERTRIARDIHDNIGAQLLRALHSGAAERKDAMIRDTLADLRDVINNAQSVDLPLSLILADMRAETADRLSPHGISLAWRVDAPSERSLKPASIHALRSLVREATSNTIKHANAQTMTVTFHLDESGVSLLVEDDGRGFNLDTVQLGHGLDNMKSRAESLGGAFSLTSEGAGTRLAARIPFGQEALPS</sequence>
<feature type="transmembrane region" description="Helical" evidence="6">
    <location>
        <begin position="63"/>
        <end position="84"/>
    </location>
</feature>
<feature type="transmembrane region" description="Helical" evidence="6">
    <location>
        <begin position="215"/>
        <end position="238"/>
    </location>
</feature>
<gene>
    <name evidence="8" type="ORF">ABI_46440</name>
</gene>